<comment type="caution">
    <text evidence="9">The sequence shown here is derived from an EMBL/GenBank/DDBJ whole genome shotgun (WGS) entry which is preliminary data.</text>
</comment>
<dbReference type="InterPro" id="IPR005467">
    <property type="entry name" value="His_kinase_dom"/>
</dbReference>
<dbReference type="PANTHER" id="PTHR43711">
    <property type="entry name" value="TWO-COMPONENT HISTIDINE KINASE"/>
    <property type="match status" value="1"/>
</dbReference>
<evidence type="ECO:0000313" key="10">
    <source>
        <dbReference type="Proteomes" id="UP001500841"/>
    </source>
</evidence>
<feature type="transmembrane region" description="Helical" evidence="7">
    <location>
        <begin position="28"/>
        <end position="47"/>
    </location>
</feature>
<evidence type="ECO:0000256" key="4">
    <source>
        <dbReference type="ARBA" id="ARBA00022679"/>
    </source>
</evidence>
<proteinExistence type="predicted"/>
<dbReference type="PANTHER" id="PTHR43711:SF1">
    <property type="entry name" value="HISTIDINE KINASE 1"/>
    <property type="match status" value="1"/>
</dbReference>
<dbReference type="InterPro" id="IPR036890">
    <property type="entry name" value="HATPase_C_sf"/>
</dbReference>
<keyword evidence="7" id="KW-1133">Transmembrane helix</keyword>
<dbReference type="PRINTS" id="PR00344">
    <property type="entry name" value="BCTRLSENSOR"/>
</dbReference>
<feature type="transmembrane region" description="Helical" evidence="7">
    <location>
        <begin position="67"/>
        <end position="88"/>
    </location>
</feature>
<feature type="domain" description="Histidine kinase" evidence="8">
    <location>
        <begin position="229"/>
        <end position="445"/>
    </location>
</feature>
<keyword evidence="6" id="KW-0902">Two-component regulatory system</keyword>
<dbReference type="Proteomes" id="UP001500841">
    <property type="component" value="Unassembled WGS sequence"/>
</dbReference>
<evidence type="ECO:0000256" key="6">
    <source>
        <dbReference type="ARBA" id="ARBA00023012"/>
    </source>
</evidence>
<dbReference type="Pfam" id="PF00512">
    <property type="entry name" value="HisKA"/>
    <property type="match status" value="1"/>
</dbReference>
<organism evidence="9 10">
    <name type="scientific">Mucilaginibacter panaciglaebae</name>
    <dbReference type="NCBI Taxonomy" id="502331"/>
    <lineage>
        <taxon>Bacteria</taxon>
        <taxon>Pseudomonadati</taxon>
        <taxon>Bacteroidota</taxon>
        <taxon>Sphingobacteriia</taxon>
        <taxon>Sphingobacteriales</taxon>
        <taxon>Sphingobacteriaceae</taxon>
        <taxon>Mucilaginibacter</taxon>
    </lineage>
</organism>
<gene>
    <name evidence="9" type="ORF">GCM10022392_07250</name>
</gene>
<keyword evidence="5" id="KW-0418">Kinase</keyword>
<accession>A0ABP7WGJ1</accession>
<comment type="catalytic activity">
    <reaction evidence="1">
        <text>ATP + protein L-histidine = ADP + protein N-phospho-L-histidine.</text>
        <dbReference type="EC" id="2.7.13.3"/>
    </reaction>
</comment>
<dbReference type="EMBL" id="BAABCV010000002">
    <property type="protein sequence ID" value="GAA4088559.1"/>
    <property type="molecule type" value="Genomic_DNA"/>
</dbReference>
<name>A0ABP7WGJ1_9SPHI</name>
<dbReference type="PROSITE" id="PS50109">
    <property type="entry name" value="HIS_KIN"/>
    <property type="match status" value="1"/>
</dbReference>
<dbReference type="InterPro" id="IPR003594">
    <property type="entry name" value="HATPase_dom"/>
</dbReference>
<dbReference type="EC" id="2.7.13.3" evidence="2"/>
<feature type="transmembrane region" description="Helical" evidence="7">
    <location>
        <begin position="174"/>
        <end position="196"/>
    </location>
</feature>
<evidence type="ECO:0000313" key="9">
    <source>
        <dbReference type="EMBL" id="GAA4088559.1"/>
    </source>
</evidence>
<protein>
    <recommendedName>
        <fullName evidence="2">histidine kinase</fullName>
        <ecNumber evidence="2">2.7.13.3</ecNumber>
    </recommendedName>
</protein>
<dbReference type="InterPro" id="IPR050736">
    <property type="entry name" value="Sensor_HK_Regulatory"/>
</dbReference>
<evidence type="ECO:0000256" key="7">
    <source>
        <dbReference type="SAM" id="Phobius"/>
    </source>
</evidence>
<keyword evidence="7" id="KW-0812">Transmembrane</keyword>
<feature type="transmembrane region" description="Helical" evidence="7">
    <location>
        <begin position="100"/>
        <end position="122"/>
    </location>
</feature>
<dbReference type="SMART" id="SM00388">
    <property type="entry name" value="HisKA"/>
    <property type="match status" value="1"/>
</dbReference>
<feature type="transmembrane region" description="Helical" evidence="7">
    <location>
        <begin position="151"/>
        <end position="168"/>
    </location>
</feature>
<dbReference type="Gene3D" id="3.30.565.10">
    <property type="entry name" value="Histidine kinase-like ATPase, C-terminal domain"/>
    <property type="match status" value="1"/>
</dbReference>
<evidence type="ECO:0000259" key="8">
    <source>
        <dbReference type="PROSITE" id="PS50109"/>
    </source>
</evidence>
<dbReference type="InterPro" id="IPR003661">
    <property type="entry name" value="HisK_dim/P_dom"/>
</dbReference>
<dbReference type="InterPro" id="IPR004358">
    <property type="entry name" value="Sig_transdc_His_kin-like_C"/>
</dbReference>
<dbReference type="SUPFAM" id="SSF55874">
    <property type="entry name" value="ATPase domain of HSP90 chaperone/DNA topoisomerase II/histidine kinase"/>
    <property type="match status" value="1"/>
</dbReference>
<evidence type="ECO:0000256" key="5">
    <source>
        <dbReference type="ARBA" id="ARBA00022777"/>
    </source>
</evidence>
<dbReference type="Pfam" id="PF02518">
    <property type="entry name" value="HATPase_c"/>
    <property type="match status" value="1"/>
</dbReference>
<keyword evidence="3" id="KW-0597">Phosphoprotein</keyword>
<evidence type="ECO:0000256" key="3">
    <source>
        <dbReference type="ARBA" id="ARBA00022553"/>
    </source>
</evidence>
<sequence>MRVHFFTRINSVYRAVFRSYSTLQNLKTVKIISLIYFLLNISLRLIVTAYDVPTQSIKHYDEFNNANIFSSIVTPVFCILSIVLITQCERGKPKLLLSQLLVLLFGLFIIFSGMRATFFAMHNPRNTMLMYLVGIVVAGVFFTFEFFETIILVAAAGVCFYYMLPYYQEGTSEIIMNNLASVVILTVFYCISRFSFSYRADNYLKLKAIEEKNVEIETASRLKNEILGIVAHDLRNPLTAIRVLASIMEDDRTINEDNQENVQMIKMSCDKATSIINDLIETAHNDKDNVFDIEEVELNQYLLKIVDEWAKNKTGHTNILYYGTNKPIYTHINAEKMERVMDNLISNAVKFSGDSDHVEVRLRVDDAGQIFIDIKDFGMGIPDSLLPYIFDRFSRASRRGLRGEESVGLGLSIVKQIVEKHGGSIEVVSTEKKGTTFTIHMTAVRHNSTETKS</sequence>
<dbReference type="CDD" id="cd00075">
    <property type="entry name" value="HATPase"/>
    <property type="match status" value="1"/>
</dbReference>
<dbReference type="CDD" id="cd00082">
    <property type="entry name" value="HisKA"/>
    <property type="match status" value="1"/>
</dbReference>
<dbReference type="RefSeq" id="WP_345101086.1">
    <property type="nucleotide sequence ID" value="NZ_BAABCV010000002.1"/>
</dbReference>
<evidence type="ECO:0000256" key="1">
    <source>
        <dbReference type="ARBA" id="ARBA00000085"/>
    </source>
</evidence>
<dbReference type="SMART" id="SM00387">
    <property type="entry name" value="HATPase_c"/>
    <property type="match status" value="1"/>
</dbReference>
<keyword evidence="10" id="KW-1185">Reference proteome</keyword>
<dbReference type="Gene3D" id="1.10.287.130">
    <property type="match status" value="1"/>
</dbReference>
<reference evidence="10" key="1">
    <citation type="journal article" date="2019" name="Int. J. Syst. Evol. Microbiol.">
        <title>The Global Catalogue of Microorganisms (GCM) 10K type strain sequencing project: providing services to taxonomists for standard genome sequencing and annotation.</title>
        <authorList>
            <consortium name="The Broad Institute Genomics Platform"/>
            <consortium name="The Broad Institute Genome Sequencing Center for Infectious Disease"/>
            <person name="Wu L."/>
            <person name="Ma J."/>
        </authorList>
    </citation>
    <scope>NUCLEOTIDE SEQUENCE [LARGE SCALE GENOMIC DNA]</scope>
    <source>
        <strain evidence="10">JCM 17085</strain>
    </source>
</reference>
<dbReference type="SUPFAM" id="SSF47384">
    <property type="entry name" value="Homodimeric domain of signal transducing histidine kinase"/>
    <property type="match status" value="1"/>
</dbReference>
<keyword evidence="7" id="KW-0472">Membrane</keyword>
<evidence type="ECO:0000256" key="2">
    <source>
        <dbReference type="ARBA" id="ARBA00012438"/>
    </source>
</evidence>
<keyword evidence="4" id="KW-0808">Transferase</keyword>
<dbReference type="InterPro" id="IPR036097">
    <property type="entry name" value="HisK_dim/P_sf"/>
</dbReference>